<dbReference type="PANTHER" id="PTHR43696">
    <property type="entry name" value="COILED-COIL DOMAIN-CONTAINING PROTEIN 157"/>
    <property type="match status" value="1"/>
</dbReference>
<name>A0ABM1SHK1_LIMPO</name>
<dbReference type="Proteomes" id="UP000694941">
    <property type="component" value="Unplaced"/>
</dbReference>
<keyword evidence="1" id="KW-0175">Coiled coil</keyword>
<evidence type="ECO:0000313" key="4">
    <source>
        <dbReference type="RefSeq" id="XP_022243103.1"/>
    </source>
</evidence>
<evidence type="ECO:0000313" key="7">
    <source>
        <dbReference type="RefSeq" id="XP_022243106.1"/>
    </source>
</evidence>
<sequence length="420" mass="48402">MAYLLGSQTCIESLQSDVADVESVLSEVLSHTGLIPFNSWKFPGTKASDVSINELLNKYTFSEDAEESQVAHISLQELLLDRMIFFIQATSLFVECFLNRKQTHNRKANKLFSTSVGLAVQKCWSVLNQLKKLPAEVKAYGTLTCTKFEPSVASQEIQTENFICPNSNHLCEILKILHGNNSLTENNVTTQKVANEGPQSMFFTCWQVAEKMNLLISKIKTLNEESECKDKDKTYYQKKALELEEELKKKIAYLENLKKVHHKTVEELQKILDAESEKVENLNANNELERKALEDKLLDLQTKLKQENYQTAEYIQKTKKDEITISNLQQERNEMIERNEILCKKLEVIKKLETEFLQLEGEKKVLDAKLRSLLQQLETLAEKEISNQVMITQLKSQISVLEKQKTLREAEYKTLKQRQV</sequence>
<accession>A0ABM1SHK1</accession>
<dbReference type="RefSeq" id="XP_022243102.1">
    <property type="nucleotide sequence ID" value="XM_022387394.1"/>
</dbReference>
<dbReference type="PANTHER" id="PTHR43696:SF9">
    <property type="entry name" value="COILED-COIL DOMAIN-CONTAINING PROTEIN 157"/>
    <property type="match status" value="1"/>
</dbReference>
<dbReference type="RefSeq" id="XP_022243105.1">
    <property type="nucleotide sequence ID" value="XM_022387397.1"/>
</dbReference>
<evidence type="ECO:0000256" key="1">
    <source>
        <dbReference type="SAM" id="Coils"/>
    </source>
</evidence>
<keyword evidence="2" id="KW-1185">Reference proteome</keyword>
<evidence type="ECO:0000313" key="6">
    <source>
        <dbReference type="RefSeq" id="XP_022243105.1"/>
    </source>
</evidence>
<reference evidence="3 4" key="1">
    <citation type="submission" date="2025-05" db="UniProtKB">
        <authorList>
            <consortium name="RefSeq"/>
        </authorList>
    </citation>
    <scope>IDENTIFICATION</scope>
    <source>
        <tissue evidence="3 4">Muscle</tissue>
    </source>
</reference>
<dbReference type="GeneID" id="106460632"/>
<dbReference type="InterPro" id="IPR029681">
    <property type="entry name" value="CCDC157"/>
</dbReference>
<organism evidence="2 7">
    <name type="scientific">Limulus polyphemus</name>
    <name type="common">Atlantic horseshoe crab</name>
    <dbReference type="NCBI Taxonomy" id="6850"/>
    <lineage>
        <taxon>Eukaryota</taxon>
        <taxon>Metazoa</taxon>
        <taxon>Ecdysozoa</taxon>
        <taxon>Arthropoda</taxon>
        <taxon>Chelicerata</taxon>
        <taxon>Merostomata</taxon>
        <taxon>Xiphosura</taxon>
        <taxon>Limulidae</taxon>
        <taxon>Limulus</taxon>
    </lineage>
</organism>
<evidence type="ECO:0000313" key="2">
    <source>
        <dbReference type="Proteomes" id="UP000694941"/>
    </source>
</evidence>
<evidence type="ECO:0000313" key="8">
    <source>
        <dbReference type="RefSeq" id="XP_022243107.1"/>
    </source>
</evidence>
<gene>
    <name evidence="3 4 5 6 7 8" type="primary">LOC106460632</name>
</gene>
<dbReference type="RefSeq" id="XP_022243106.1">
    <property type="nucleotide sequence ID" value="XM_022387398.1"/>
</dbReference>
<feature type="coiled-coil region" evidence="1">
    <location>
        <begin position="240"/>
        <end position="383"/>
    </location>
</feature>
<evidence type="ECO:0000313" key="3">
    <source>
        <dbReference type="RefSeq" id="XP_022243102.1"/>
    </source>
</evidence>
<dbReference type="RefSeq" id="XP_022243104.1">
    <property type="nucleotide sequence ID" value="XM_022387396.1"/>
</dbReference>
<proteinExistence type="predicted"/>
<protein>
    <submittedName>
        <fullName evidence="3 4">Coiled-coil domain-containing protein 157-like isoform X1</fullName>
    </submittedName>
</protein>
<dbReference type="RefSeq" id="XP_022243103.1">
    <property type="nucleotide sequence ID" value="XM_022387395.1"/>
</dbReference>
<evidence type="ECO:0000313" key="5">
    <source>
        <dbReference type="RefSeq" id="XP_022243104.1"/>
    </source>
</evidence>
<dbReference type="RefSeq" id="XP_022243107.1">
    <property type="nucleotide sequence ID" value="XM_022387399.1"/>
</dbReference>